<dbReference type="OrthoDB" id="1533411at2759"/>
<evidence type="ECO:0000256" key="2">
    <source>
        <dbReference type="ARBA" id="ARBA00022723"/>
    </source>
</evidence>
<feature type="domain" description="C2H2-type" evidence="8">
    <location>
        <begin position="88"/>
        <end position="115"/>
    </location>
</feature>
<keyword evidence="4" id="KW-0862">Zinc</keyword>
<proteinExistence type="predicted"/>
<dbReference type="GeneID" id="115752893"/>
<name>A0A8B8QJD6_9MYRT</name>
<accession>A0A8B8QJD6</accession>
<dbReference type="PROSITE" id="PS50157">
    <property type="entry name" value="ZINC_FINGER_C2H2_2"/>
    <property type="match status" value="1"/>
</dbReference>
<evidence type="ECO:0000256" key="4">
    <source>
        <dbReference type="ARBA" id="ARBA00022833"/>
    </source>
</evidence>
<evidence type="ECO:0000256" key="6">
    <source>
        <dbReference type="PROSITE-ProRule" id="PRU00042"/>
    </source>
</evidence>
<dbReference type="SUPFAM" id="SSF57667">
    <property type="entry name" value="beta-beta-alpha zinc fingers"/>
    <property type="match status" value="1"/>
</dbReference>
<evidence type="ECO:0000256" key="5">
    <source>
        <dbReference type="ARBA" id="ARBA00023242"/>
    </source>
</evidence>
<dbReference type="InterPro" id="IPR013087">
    <property type="entry name" value="Znf_C2H2_type"/>
</dbReference>
<evidence type="ECO:0000256" key="7">
    <source>
        <dbReference type="SAM" id="MobiDB-lite"/>
    </source>
</evidence>
<dbReference type="RefSeq" id="XP_030547165.1">
    <property type="nucleotide sequence ID" value="XM_030691305.1"/>
</dbReference>
<dbReference type="InterPro" id="IPR036236">
    <property type="entry name" value="Znf_C2H2_sf"/>
</dbReference>
<dbReference type="InterPro" id="IPR044246">
    <property type="entry name" value="ZFP3-like"/>
</dbReference>
<dbReference type="PROSITE" id="PS00028">
    <property type="entry name" value="ZINC_FINGER_C2H2_1"/>
    <property type="match status" value="1"/>
</dbReference>
<dbReference type="Proteomes" id="UP000827889">
    <property type="component" value="Chromosome 8"/>
</dbReference>
<gene>
    <name evidence="10" type="primary">LOC115752893</name>
</gene>
<evidence type="ECO:0000313" key="9">
    <source>
        <dbReference type="Proteomes" id="UP000827889"/>
    </source>
</evidence>
<keyword evidence="9" id="KW-1185">Reference proteome</keyword>
<dbReference type="AlphaFoldDB" id="A0A8B8QJD6"/>
<dbReference type="GO" id="GO:0009788">
    <property type="term" value="P:negative regulation of abscisic acid-activated signaling pathway"/>
    <property type="evidence" value="ECO:0007669"/>
    <property type="project" value="InterPro"/>
</dbReference>
<feature type="compositionally biased region" description="Basic and acidic residues" evidence="7">
    <location>
        <begin position="285"/>
        <end position="304"/>
    </location>
</feature>
<dbReference type="GO" id="GO:0008270">
    <property type="term" value="F:zinc ion binding"/>
    <property type="evidence" value="ECO:0007669"/>
    <property type="project" value="UniProtKB-KW"/>
</dbReference>
<feature type="region of interest" description="Disordered" evidence="7">
    <location>
        <begin position="1"/>
        <end position="32"/>
    </location>
</feature>
<feature type="compositionally biased region" description="Low complexity" evidence="7">
    <location>
        <begin position="13"/>
        <end position="26"/>
    </location>
</feature>
<dbReference type="KEGG" id="rarg:115752893"/>
<reference evidence="10" key="1">
    <citation type="submission" date="2025-08" db="UniProtKB">
        <authorList>
            <consortium name="RefSeq"/>
        </authorList>
    </citation>
    <scope>IDENTIFICATION</scope>
    <source>
        <tissue evidence="10">Leaf</tissue>
    </source>
</reference>
<dbReference type="PANTHER" id="PTHR47287:SF9">
    <property type="entry name" value="ZINC FINGER PROTEIN 4-LIKE"/>
    <property type="match status" value="1"/>
</dbReference>
<dbReference type="Gene3D" id="3.30.160.60">
    <property type="entry name" value="Classic Zinc Finger"/>
    <property type="match status" value="1"/>
</dbReference>
<keyword evidence="3 6" id="KW-0863">Zinc-finger</keyword>
<comment type="subcellular location">
    <subcellularLocation>
        <location evidence="1">Nucleus</location>
    </subcellularLocation>
</comment>
<dbReference type="PANTHER" id="PTHR47287">
    <property type="entry name" value="C2H2 AND C2HC ZINC FINGERS SUPERFAMILY PROTEIN"/>
    <property type="match status" value="1"/>
</dbReference>
<evidence type="ECO:0000313" key="10">
    <source>
        <dbReference type="RefSeq" id="XP_030547165.1"/>
    </source>
</evidence>
<evidence type="ECO:0000256" key="3">
    <source>
        <dbReference type="ARBA" id="ARBA00022771"/>
    </source>
</evidence>
<sequence length="304" mass="32781">MDKATRKTPVITVDSGSSSDSPGNVSATPHHGEIPCAADARLLLDLTLATAGSSLDDPLSSNKVMVIKESSSSDNGAHDELSPANRDFICAYCKKNFASSQALGGHQNAHRLERSMVKRQHEMAAMNRQRPLSTMTYGYGDFSAPYLNIPPFPAFGQLNQLATPGKGMDQPMVQRVQPSWRQPGSWVAQNGRWAGHPPMMASPRPRLDGMLYVPANLNNNFKSGGYEGQFRFLPPSAFDHTQKRGGAMMCSSRSPSSIPSPNVPMSKVANSGGGGSCGNHHVQLGKRDVRPKTDHGELDLTLKL</sequence>
<evidence type="ECO:0000256" key="1">
    <source>
        <dbReference type="ARBA" id="ARBA00004123"/>
    </source>
</evidence>
<evidence type="ECO:0000259" key="8">
    <source>
        <dbReference type="PROSITE" id="PS50157"/>
    </source>
</evidence>
<dbReference type="Pfam" id="PF13912">
    <property type="entry name" value="zf-C2H2_6"/>
    <property type="match status" value="1"/>
</dbReference>
<keyword evidence="2" id="KW-0479">Metal-binding</keyword>
<protein>
    <submittedName>
        <fullName evidence="10">Uncharacterized protein LOC115752893</fullName>
    </submittedName>
</protein>
<organism evidence="9 10">
    <name type="scientific">Rhodamnia argentea</name>
    <dbReference type="NCBI Taxonomy" id="178133"/>
    <lineage>
        <taxon>Eukaryota</taxon>
        <taxon>Viridiplantae</taxon>
        <taxon>Streptophyta</taxon>
        <taxon>Embryophyta</taxon>
        <taxon>Tracheophyta</taxon>
        <taxon>Spermatophyta</taxon>
        <taxon>Magnoliopsida</taxon>
        <taxon>eudicotyledons</taxon>
        <taxon>Gunneridae</taxon>
        <taxon>Pentapetalae</taxon>
        <taxon>rosids</taxon>
        <taxon>malvids</taxon>
        <taxon>Myrtales</taxon>
        <taxon>Myrtaceae</taxon>
        <taxon>Myrtoideae</taxon>
        <taxon>Myrteae</taxon>
        <taxon>Australasian group</taxon>
        <taxon>Rhodamnia</taxon>
    </lineage>
</organism>
<dbReference type="GO" id="GO:0005634">
    <property type="term" value="C:nucleus"/>
    <property type="evidence" value="ECO:0007669"/>
    <property type="project" value="UniProtKB-SubCell"/>
</dbReference>
<feature type="region of interest" description="Disordered" evidence="7">
    <location>
        <begin position="270"/>
        <end position="304"/>
    </location>
</feature>
<keyword evidence="5" id="KW-0539">Nucleus</keyword>